<reference evidence="1" key="2">
    <citation type="journal article" date="2024" name="Plant">
        <title>Genomic evolution and insights into agronomic trait innovations of Sesamum species.</title>
        <authorList>
            <person name="Miao H."/>
            <person name="Wang L."/>
            <person name="Qu L."/>
            <person name="Liu H."/>
            <person name="Sun Y."/>
            <person name="Le M."/>
            <person name="Wang Q."/>
            <person name="Wei S."/>
            <person name="Zheng Y."/>
            <person name="Lin W."/>
            <person name="Duan Y."/>
            <person name="Cao H."/>
            <person name="Xiong S."/>
            <person name="Wang X."/>
            <person name="Wei L."/>
            <person name="Li C."/>
            <person name="Ma Q."/>
            <person name="Ju M."/>
            <person name="Zhao R."/>
            <person name="Li G."/>
            <person name="Mu C."/>
            <person name="Tian Q."/>
            <person name="Mei H."/>
            <person name="Zhang T."/>
            <person name="Gao T."/>
            <person name="Zhang H."/>
        </authorList>
    </citation>
    <scope>NUCLEOTIDE SEQUENCE</scope>
    <source>
        <strain evidence="1">G02</strain>
    </source>
</reference>
<evidence type="ECO:0000313" key="1">
    <source>
        <dbReference type="EMBL" id="KAL0349712.1"/>
    </source>
</evidence>
<proteinExistence type="predicted"/>
<gene>
    <name evidence="1" type="ORF">Sradi_4120400</name>
</gene>
<sequence length="96" mass="10826">MSIECPMETCIKSRIHLMSVAFHRRQTWNVYAILMGRLAKCRIDRTGSQGSSYGSLESLVGMTLIPGSDSTGVTRRLKESRQSCAHDDYILDLCER</sequence>
<protein>
    <submittedName>
        <fullName evidence="1">Uncharacterized protein</fullName>
    </submittedName>
</protein>
<reference evidence="1" key="1">
    <citation type="submission" date="2020-06" db="EMBL/GenBank/DDBJ databases">
        <authorList>
            <person name="Li T."/>
            <person name="Hu X."/>
            <person name="Zhang T."/>
            <person name="Song X."/>
            <person name="Zhang H."/>
            <person name="Dai N."/>
            <person name="Sheng W."/>
            <person name="Hou X."/>
            <person name="Wei L."/>
        </authorList>
    </citation>
    <scope>NUCLEOTIDE SEQUENCE</scope>
    <source>
        <strain evidence="1">G02</strain>
        <tissue evidence="1">Leaf</tissue>
    </source>
</reference>
<dbReference type="AlphaFoldDB" id="A0AAW2P0V7"/>
<organism evidence="1">
    <name type="scientific">Sesamum radiatum</name>
    <name type="common">Black benniseed</name>
    <dbReference type="NCBI Taxonomy" id="300843"/>
    <lineage>
        <taxon>Eukaryota</taxon>
        <taxon>Viridiplantae</taxon>
        <taxon>Streptophyta</taxon>
        <taxon>Embryophyta</taxon>
        <taxon>Tracheophyta</taxon>
        <taxon>Spermatophyta</taxon>
        <taxon>Magnoliopsida</taxon>
        <taxon>eudicotyledons</taxon>
        <taxon>Gunneridae</taxon>
        <taxon>Pentapetalae</taxon>
        <taxon>asterids</taxon>
        <taxon>lamiids</taxon>
        <taxon>Lamiales</taxon>
        <taxon>Pedaliaceae</taxon>
        <taxon>Sesamum</taxon>
    </lineage>
</organism>
<name>A0AAW2P0V7_SESRA</name>
<dbReference type="EMBL" id="JACGWJ010000018">
    <property type="protein sequence ID" value="KAL0349712.1"/>
    <property type="molecule type" value="Genomic_DNA"/>
</dbReference>
<accession>A0AAW2P0V7</accession>
<comment type="caution">
    <text evidence="1">The sequence shown here is derived from an EMBL/GenBank/DDBJ whole genome shotgun (WGS) entry which is preliminary data.</text>
</comment>